<dbReference type="EMBL" id="JAECZO010000008">
    <property type="protein sequence ID" value="KAK7200810.1"/>
    <property type="molecule type" value="Genomic_DNA"/>
</dbReference>
<sequence>MDLEEVDRLRSELGALLAANRDGAVDDTAADPQLLNAIADYIEGADPTGAGLDQLRRALDAAAGEDENSPKQRMKAAGCHRALQLLRDALP</sequence>
<proteinExistence type="predicted"/>
<keyword evidence="2" id="KW-1185">Reference proteome</keyword>
<accession>A0AAW0F678</accession>
<evidence type="ECO:0000313" key="1">
    <source>
        <dbReference type="EMBL" id="KAK7200810.1"/>
    </source>
</evidence>
<reference evidence="1 2" key="1">
    <citation type="journal article" date="2021" name="MBio">
        <title>A New Model Trypanosomatid, Novymonas esmeraldas: Genomic Perception of Its 'Candidatus Pandoraea novymonadis' Endosymbiont.</title>
        <authorList>
            <person name="Zakharova A."/>
            <person name="Saura A."/>
            <person name="Butenko A."/>
            <person name="Podesvova L."/>
            <person name="Warmusova S."/>
            <person name="Kostygov A.Y."/>
            <person name="Nenarokova A."/>
            <person name="Lukes J."/>
            <person name="Opperdoes F.R."/>
            <person name="Yurchenko V."/>
        </authorList>
    </citation>
    <scope>NUCLEOTIDE SEQUENCE [LARGE SCALE GENOMIC DNA]</scope>
    <source>
        <strain evidence="1 2">E262AT.01</strain>
    </source>
</reference>
<protein>
    <submittedName>
        <fullName evidence="1">Uncharacterized protein</fullName>
    </submittedName>
</protein>
<organism evidence="1 2">
    <name type="scientific">Novymonas esmeraldas</name>
    <dbReference type="NCBI Taxonomy" id="1808958"/>
    <lineage>
        <taxon>Eukaryota</taxon>
        <taxon>Discoba</taxon>
        <taxon>Euglenozoa</taxon>
        <taxon>Kinetoplastea</taxon>
        <taxon>Metakinetoplastina</taxon>
        <taxon>Trypanosomatida</taxon>
        <taxon>Trypanosomatidae</taxon>
        <taxon>Novymonas</taxon>
    </lineage>
</organism>
<gene>
    <name evidence="1" type="ORF">NESM_000139400</name>
</gene>
<evidence type="ECO:0000313" key="2">
    <source>
        <dbReference type="Proteomes" id="UP001430356"/>
    </source>
</evidence>
<name>A0AAW0F678_9TRYP</name>
<dbReference type="Proteomes" id="UP001430356">
    <property type="component" value="Unassembled WGS sequence"/>
</dbReference>
<dbReference type="AlphaFoldDB" id="A0AAW0F678"/>
<comment type="caution">
    <text evidence="1">The sequence shown here is derived from an EMBL/GenBank/DDBJ whole genome shotgun (WGS) entry which is preliminary data.</text>
</comment>